<protein>
    <submittedName>
        <fullName evidence="1">Uncharacterized protein</fullName>
    </submittedName>
</protein>
<gene>
    <name evidence="1" type="ORF">AC527_25795</name>
</gene>
<name>A0A5T2WQ89_SALER</name>
<reference evidence="1" key="1">
    <citation type="submission" date="2018-08" db="EMBL/GenBank/DDBJ databases">
        <authorList>
            <consortium name="GenomeTrakr network: Whole genome sequencing for foodborne pathogen traceback"/>
        </authorList>
    </citation>
    <scope>NUCLEOTIDE SEQUENCE</scope>
    <source>
        <strain evidence="1">FDA00009177</strain>
    </source>
</reference>
<accession>A0A5T2WQ89</accession>
<sequence>MATRNLIITNDWVQITDGTKSEVVQFRGEIAICNSPDKPNPDAPALTFESQTLTITDGDIAWGRTLSPDNQIILAIW</sequence>
<dbReference type="AlphaFoldDB" id="A0A5T2WQ89"/>
<dbReference type="EMBL" id="AACWFO010000026">
    <property type="protein sequence ID" value="EAM8420590.1"/>
    <property type="molecule type" value="Genomic_DNA"/>
</dbReference>
<organism evidence="1">
    <name type="scientific">Salmonella enterica</name>
    <name type="common">Salmonella choleraesuis</name>
    <dbReference type="NCBI Taxonomy" id="28901"/>
    <lineage>
        <taxon>Bacteria</taxon>
        <taxon>Pseudomonadati</taxon>
        <taxon>Pseudomonadota</taxon>
        <taxon>Gammaproteobacteria</taxon>
        <taxon>Enterobacterales</taxon>
        <taxon>Enterobacteriaceae</taxon>
        <taxon>Salmonella</taxon>
    </lineage>
</organism>
<proteinExistence type="predicted"/>
<comment type="caution">
    <text evidence="1">The sequence shown here is derived from an EMBL/GenBank/DDBJ whole genome shotgun (WGS) entry which is preliminary data.</text>
</comment>
<evidence type="ECO:0000313" key="1">
    <source>
        <dbReference type="EMBL" id="EAM8420590.1"/>
    </source>
</evidence>